<protein>
    <recommendedName>
        <fullName evidence="2">DUF218 domain-containing protein</fullName>
    </recommendedName>
</protein>
<evidence type="ECO:0000259" key="2">
    <source>
        <dbReference type="Pfam" id="PF02698"/>
    </source>
</evidence>
<reference evidence="3 4" key="1">
    <citation type="journal article" date="2015" name="Genome Announc.">
        <title>Expanding the biotechnology potential of lactobacilli through comparative genomics of 213 strains and associated genera.</title>
        <authorList>
            <person name="Sun Z."/>
            <person name="Harris H.M."/>
            <person name="McCann A."/>
            <person name="Guo C."/>
            <person name="Argimon S."/>
            <person name="Zhang W."/>
            <person name="Yang X."/>
            <person name="Jeffery I.B."/>
            <person name="Cooney J.C."/>
            <person name="Kagawa T.F."/>
            <person name="Liu W."/>
            <person name="Song Y."/>
            <person name="Salvetti E."/>
            <person name="Wrobel A."/>
            <person name="Rasinkangas P."/>
            <person name="Parkhill J."/>
            <person name="Rea M.C."/>
            <person name="O'Sullivan O."/>
            <person name="Ritari J."/>
            <person name="Douillard F.P."/>
            <person name="Paul Ross R."/>
            <person name="Yang R."/>
            <person name="Briner A.E."/>
            <person name="Felis G.E."/>
            <person name="de Vos W.M."/>
            <person name="Barrangou R."/>
            <person name="Klaenhammer T.R."/>
            <person name="Caufield P.W."/>
            <person name="Cui Y."/>
            <person name="Zhang H."/>
            <person name="O'Toole P.W."/>
        </authorList>
    </citation>
    <scope>NUCLEOTIDE SEQUENCE [LARGE SCALE GENOMIC DNA]</scope>
    <source>
        <strain evidence="3 4">DSM 20587</strain>
    </source>
</reference>
<dbReference type="AlphaFoldDB" id="A0A8E1RJZ9"/>
<dbReference type="EMBL" id="AYYV01000027">
    <property type="protein sequence ID" value="KRM52852.1"/>
    <property type="molecule type" value="Genomic_DNA"/>
</dbReference>
<evidence type="ECO:0000313" key="3">
    <source>
        <dbReference type="EMBL" id="KRM52852.1"/>
    </source>
</evidence>
<keyword evidence="1" id="KW-1133">Transmembrane helix</keyword>
<feature type="transmembrane region" description="Helical" evidence="1">
    <location>
        <begin position="78"/>
        <end position="111"/>
    </location>
</feature>
<dbReference type="Pfam" id="PF02698">
    <property type="entry name" value="DUF218"/>
    <property type="match status" value="1"/>
</dbReference>
<dbReference type="GO" id="GO:0043164">
    <property type="term" value="P:Gram-negative-bacterium-type cell wall biogenesis"/>
    <property type="evidence" value="ECO:0007669"/>
    <property type="project" value="TreeGrafter"/>
</dbReference>
<feature type="transmembrane region" description="Helical" evidence="1">
    <location>
        <begin position="153"/>
        <end position="179"/>
    </location>
</feature>
<organism evidence="3 4">
    <name type="scientific">Lentilactobacillus kefiri DSM 20587 = JCM 5818</name>
    <dbReference type="NCBI Taxonomy" id="1423764"/>
    <lineage>
        <taxon>Bacteria</taxon>
        <taxon>Bacillati</taxon>
        <taxon>Bacillota</taxon>
        <taxon>Bacilli</taxon>
        <taxon>Lactobacillales</taxon>
        <taxon>Lactobacillaceae</taxon>
        <taxon>Lentilactobacillus</taxon>
    </lineage>
</organism>
<gene>
    <name evidence="3" type="ORF">FC95_GL001046</name>
</gene>
<dbReference type="Proteomes" id="UP000051164">
    <property type="component" value="Unassembled WGS sequence"/>
</dbReference>
<dbReference type="InterPro" id="IPR014729">
    <property type="entry name" value="Rossmann-like_a/b/a_fold"/>
</dbReference>
<feature type="transmembrane region" description="Helical" evidence="1">
    <location>
        <begin position="22"/>
        <end position="44"/>
    </location>
</feature>
<dbReference type="PANTHER" id="PTHR30336:SF18">
    <property type="entry name" value="MEMBRANE PROTEIN"/>
    <property type="match status" value="1"/>
</dbReference>
<accession>A0A8E1RJZ9</accession>
<sequence length="372" mass="41322">MRFAAGFYFADLYSIIKGASEMWMLSVTGIVFAILTIFLGTYLIKNRNSTVIGWLTNLDLLALLVLLTQSFELIGQKYYALVLAVALIVVGLAVILGLILSFVFLFVNAIVVWRKEGYSLSGSLTLIAGVGVVLVDILIFFNPINAPAPIQTFIMTFLTMLILYILLTVWNTISSMLLYQLYFPRNNKDYIIILGAGLIDGHKVGRLLGGRINKGIEFYNHQIHKANKHAKIILSGGQGGDEKVPESVAMRDYALEHGARRADMMVETKSINTYQNMQFSKKIIEGDANSSQVRVIFVTSNYHTLRAGILARKVGMNAFGIGSKTPFYYLPNAVIREYLAFVVMHKKFHLMMVGLMLIAALVSGIGVWLGIM</sequence>
<dbReference type="CDD" id="cd06259">
    <property type="entry name" value="YdcF-like"/>
    <property type="match status" value="1"/>
</dbReference>
<dbReference type="InterPro" id="IPR003848">
    <property type="entry name" value="DUF218"/>
</dbReference>
<dbReference type="PANTHER" id="PTHR30336">
    <property type="entry name" value="INNER MEMBRANE PROTEIN, PROBABLE PERMEASE"/>
    <property type="match status" value="1"/>
</dbReference>
<dbReference type="Gene3D" id="3.40.50.620">
    <property type="entry name" value="HUPs"/>
    <property type="match status" value="1"/>
</dbReference>
<dbReference type="GO" id="GO:0005886">
    <property type="term" value="C:plasma membrane"/>
    <property type="evidence" value="ECO:0007669"/>
    <property type="project" value="TreeGrafter"/>
</dbReference>
<proteinExistence type="predicted"/>
<comment type="caution">
    <text evidence="3">The sequence shown here is derived from an EMBL/GenBank/DDBJ whole genome shotgun (WGS) entry which is preliminary data.</text>
</comment>
<evidence type="ECO:0000313" key="4">
    <source>
        <dbReference type="Proteomes" id="UP000051164"/>
    </source>
</evidence>
<name>A0A8E1RJZ9_LENKE</name>
<evidence type="ECO:0000256" key="1">
    <source>
        <dbReference type="SAM" id="Phobius"/>
    </source>
</evidence>
<feature type="domain" description="DUF218" evidence="2">
    <location>
        <begin position="189"/>
        <end position="339"/>
    </location>
</feature>
<dbReference type="GO" id="GO:0000270">
    <property type="term" value="P:peptidoglycan metabolic process"/>
    <property type="evidence" value="ECO:0007669"/>
    <property type="project" value="TreeGrafter"/>
</dbReference>
<keyword evidence="1" id="KW-0472">Membrane</keyword>
<keyword evidence="1" id="KW-0812">Transmembrane</keyword>
<feature type="transmembrane region" description="Helical" evidence="1">
    <location>
        <begin position="348"/>
        <end position="371"/>
    </location>
</feature>
<feature type="transmembrane region" description="Helical" evidence="1">
    <location>
        <begin position="123"/>
        <end position="141"/>
    </location>
</feature>
<feature type="transmembrane region" description="Helical" evidence="1">
    <location>
        <begin position="51"/>
        <end position="72"/>
    </location>
</feature>
<dbReference type="InterPro" id="IPR051599">
    <property type="entry name" value="Cell_Envelope_Assoc"/>
</dbReference>